<evidence type="ECO:0000313" key="1">
    <source>
        <dbReference type="EMBL" id="MQS53550.1"/>
    </source>
</evidence>
<name>A0A5P0ZKC4_9LACO</name>
<comment type="caution">
    <text evidence="1">The sequence shown here is derived from an EMBL/GenBank/DDBJ whole genome shotgun (WGS) entry which is preliminary data.</text>
</comment>
<gene>
    <name evidence="1" type="ORF">FHL02_11005</name>
</gene>
<evidence type="ECO:0000313" key="2">
    <source>
        <dbReference type="Proteomes" id="UP000380386"/>
    </source>
</evidence>
<proteinExistence type="predicted"/>
<dbReference type="AlphaFoldDB" id="A0A5P0ZKC4"/>
<sequence length="151" mass="15750">MFNLKNSFDKWILNVVNGKFGKIGKTVITDIRKVKETPLGKVGTKGAAALDVGFNAGSELIDQSGKKSFGMALQNGIIDTVTDINPVTGALYGEAMFGPIGAAAGAGVGSLMAIAKHFNPNMGNDIKHSLKGFNKSIAKINEGTITPTAVR</sequence>
<dbReference type="Proteomes" id="UP000380386">
    <property type="component" value="Unassembled WGS sequence"/>
</dbReference>
<dbReference type="EMBL" id="VDFM01000022">
    <property type="protein sequence ID" value="MQS53550.1"/>
    <property type="molecule type" value="Genomic_DNA"/>
</dbReference>
<accession>A0A5P0ZKC4</accession>
<reference evidence="1 2" key="1">
    <citation type="journal article" date="2019" name="Syst. Appl. Microbiol.">
        <title>Polyphasic characterization of two novel Lactobacillus spp. isolated from blown salami packages: Description of Lactobacillus halodurans sp. nov. and Lactobacillus salsicarnum sp. nov.</title>
        <authorList>
            <person name="Schuster J.A."/>
            <person name="Klingl A."/>
            <person name="Vogel R.F."/>
            <person name="Ehrmann M.A."/>
        </authorList>
    </citation>
    <scope>NUCLEOTIDE SEQUENCE [LARGE SCALE GENOMIC DNA]</scope>
    <source>
        <strain evidence="1 2">TMW 1.2118</strain>
    </source>
</reference>
<protein>
    <submittedName>
        <fullName evidence="1">Uncharacterized protein</fullName>
    </submittedName>
</protein>
<dbReference type="RefSeq" id="WP_153383996.1">
    <property type="nucleotide sequence ID" value="NZ_VDFM01000022.1"/>
</dbReference>
<organism evidence="1 2">
    <name type="scientific">Companilactobacillus mishanensis</name>
    <dbReference type="NCBI Taxonomy" id="2486008"/>
    <lineage>
        <taxon>Bacteria</taxon>
        <taxon>Bacillati</taxon>
        <taxon>Bacillota</taxon>
        <taxon>Bacilli</taxon>
        <taxon>Lactobacillales</taxon>
        <taxon>Lactobacillaceae</taxon>
        <taxon>Companilactobacillus</taxon>
    </lineage>
</organism>